<reference evidence="4 5" key="1">
    <citation type="submission" date="2015-11" db="EMBL/GenBank/DDBJ databases">
        <title>Genomic analysis of 38 Legionella species identifies large and diverse effector repertoires.</title>
        <authorList>
            <person name="Burstein D."/>
            <person name="Amaro F."/>
            <person name="Zusman T."/>
            <person name="Lifshitz Z."/>
            <person name="Cohen O."/>
            <person name="Gilbert J.A."/>
            <person name="Pupko T."/>
            <person name="Shuman H.A."/>
            <person name="Segal G."/>
        </authorList>
    </citation>
    <scope>NUCLEOTIDE SEQUENCE [LARGE SCALE GENOMIC DNA]</scope>
    <source>
        <strain evidence="4 5">ATCC 51914</strain>
    </source>
</reference>
<dbReference type="Gene3D" id="3.40.190.10">
    <property type="entry name" value="Periplasmic binding protein-like II"/>
    <property type="match status" value="2"/>
</dbReference>
<dbReference type="PANTHER" id="PTHR35936">
    <property type="entry name" value="MEMBRANE-BOUND LYTIC MUREIN TRANSGLYCOSYLASE F"/>
    <property type="match status" value="1"/>
</dbReference>
<name>A0A0W1ANN8_9GAMM</name>
<comment type="similarity">
    <text evidence="1">Belongs to the bacterial solute-binding protein 3 family.</text>
</comment>
<evidence type="ECO:0000256" key="1">
    <source>
        <dbReference type="ARBA" id="ARBA00010333"/>
    </source>
</evidence>
<gene>
    <name evidence="4" type="primary">artJ_1</name>
    <name evidence="4" type="ORF">Lwal_0162</name>
</gene>
<evidence type="ECO:0000313" key="4">
    <source>
        <dbReference type="EMBL" id="KTD82943.1"/>
    </source>
</evidence>
<dbReference type="RefSeq" id="WP_058479038.1">
    <property type="nucleotide sequence ID" value="NZ_CAAAIQ010000030.1"/>
</dbReference>
<dbReference type="AlphaFoldDB" id="A0A0W1ANN8"/>
<dbReference type="PATRIC" id="fig|66969.6.peg.177"/>
<organism evidence="4 5">
    <name type="scientific">Legionella waltersii</name>
    <dbReference type="NCBI Taxonomy" id="66969"/>
    <lineage>
        <taxon>Bacteria</taxon>
        <taxon>Pseudomonadati</taxon>
        <taxon>Pseudomonadota</taxon>
        <taxon>Gammaproteobacteria</taxon>
        <taxon>Legionellales</taxon>
        <taxon>Legionellaceae</taxon>
        <taxon>Legionella</taxon>
    </lineage>
</organism>
<feature type="domain" description="Solute-binding protein family 3/N-terminal" evidence="3">
    <location>
        <begin position="24"/>
        <end position="244"/>
    </location>
</feature>
<dbReference type="STRING" id="66969.Lwal_0162"/>
<dbReference type="InterPro" id="IPR001638">
    <property type="entry name" value="Solute-binding_3/MltF_N"/>
</dbReference>
<proteinExistence type="inferred from homology"/>
<dbReference type="SMART" id="SM00062">
    <property type="entry name" value="PBPb"/>
    <property type="match status" value="1"/>
</dbReference>
<evidence type="ECO:0000259" key="3">
    <source>
        <dbReference type="SMART" id="SM00062"/>
    </source>
</evidence>
<protein>
    <submittedName>
        <fullName evidence="4">Arginine transport system periplasmic binding protein</fullName>
    </submittedName>
</protein>
<evidence type="ECO:0000313" key="5">
    <source>
        <dbReference type="Proteomes" id="UP000054729"/>
    </source>
</evidence>
<keyword evidence="5" id="KW-1185">Reference proteome</keyword>
<dbReference type="CDD" id="cd13622">
    <property type="entry name" value="PBP2_Arg_3"/>
    <property type="match status" value="1"/>
</dbReference>
<keyword evidence="2" id="KW-0732">Signal</keyword>
<dbReference type="PANTHER" id="PTHR35936:SF19">
    <property type="entry name" value="AMINO-ACID-BINDING PROTEIN YXEM-RELATED"/>
    <property type="match status" value="1"/>
</dbReference>
<evidence type="ECO:0000256" key="2">
    <source>
        <dbReference type="ARBA" id="ARBA00022729"/>
    </source>
</evidence>
<dbReference type="OrthoDB" id="9768183at2"/>
<dbReference type="EMBL" id="LNZB01000005">
    <property type="protein sequence ID" value="KTD82943.1"/>
    <property type="molecule type" value="Genomic_DNA"/>
</dbReference>
<sequence length="244" mass="27745">MKLVRILLSVCLLILPFYQVYARILNIGALSYNPPFEVLSNDKSGRFFGFEISILQEVCKRINAECRFQSMLFDKIPQHLNSGEIDLAIGAIVITPERSLNFQFSLPIKESHLRFLIRSNAPFSEIRDLTHKRIAYYKNSPSKELAMKVLNKKTQLISFSNSMDMLNALEKKEVDAVLTNDSQATYWIANGSKTLKTLGKKFKIGEGYGIMAKLGRTDLISQINKALLDMENDGTYLAIYKKSF</sequence>
<dbReference type="Proteomes" id="UP000054729">
    <property type="component" value="Unassembled WGS sequence"/>
</dbReference>
<accession>A0A0W1ANN8</accession>
<dbReference type="SUPFAM" id="SSF53850">
    <property type="entry name" value="Periplasmic binding protein-like II"/>
    <property type="match status" value="1"/>
</dbReference>
<comment type="caution">
    <text evidence="4">The sequence shown here is derived from an EMBL/GenBank/DDBJ whole genome shotgun (WGS) entry which is preliminary data.</text>
</comment>
<dbReference type="Pfam" id="PF00497">
    <property type="entry name" value="SBP_bac_3"/>
    <property type="match status" value="1"/>
</dbReference>